<proteinExistence type="predicted"/>
<evidence type="ECO:0008006" key="3">
    <source>
        <dbReference type="Google" id="ProtNLM"/>
    </source>
</evidence>
<dbReference type="Pfam" id="PF02566">
    <property type="entry name" value="OsmC"/>
    <property type="match status" value="1"/>
</dbReference>
<name>A0AAN4U1L6_9PROT</name>
<dbReference type="SUPFAM" id="SSF82784">
    <property type="entry name" value="OsmC-like"/>
    <property type="match status" value="1"/>
</dbReference>
<reference evidence="1 2" key="1">
    <citation type="submission" date="2019-07" db="EMBL/GenBank/DDBJ databases">
        <title>Whole genome shotgun sequence of Asaia bogorensis NBRC 16594.</title>
        <authorList>
            <person name="Hosoyama A."/>
            <person name="Uohara A."/>
            <person name="Ohji S."/>
            <person name="Ichikawa N."/>
        </authorList>
    </citation>
    <scope>NUCLEOTIDE SEQUENCE [LARGE SCALE GENOMIC DNA]</scope>
    <source>
        <strain evidence="1 2">NBRC 16594</strain>
    </source>
</reference>
<sequence length="191" mass="20054">MEFPQAAFFTVRSRRCDDVTALQVNNFPAPALAEQPEASASGIQQEDLHMTIKKTASAQWSGGLKDGKGTISTQSGALSSQPYGFNTRFEDKPGTNPEELIGAAHAGCFTMALSMILGEAGLTATSLETKATVSLDKTEGGFEISAIHLDLKGTVPGADQAKFEELATKAKNGCPVSQLFKADITLSAALV</sequence>
<comment type="caution">
    <text evidence="1">The sequence shown here is derived from an EMBL/GenBank/DDBJ whole genome shotgun (WGS) entry which is preliminary data.</text>
</comment>
<protein>
    <recommendedName>
        <fullName evidence="3">Osmotically inducible peroxiredoxin OsmC</fullName>
    </recommendedName>
</protein>
<dbReference type="PANTHER" id="PTHR42830:SF1">
    <property type="entry name" value="OSMOTICALLY INDUCIBLE FAMILY PROTEIN"/>
    <property type="match status" value="1"/>
</dbReference>
<gene>
    <name evidence="1" type="ORF">ABO01nite_06560</name>
</gene>
<keyword evidence="2" id="KW-1185">Reference proteome</keyword>
<dbReference type="GO" id="GO:0006979">
    <property type="term" value="P:response to oxidative stress"/>
    <property type="evidence" value="ECO:0007669"/>
    <property type="project" value="InterPro"/>
</dbReference>
<accession>A0AAN4U1L6</accession>
<dbReference type="InterPro" id="IPR003718">
    <property type="entry name" value="OsmC/Ohr_fam"/>
</dbReference>
<dbReference type="AlphaFoldDB" id="A0AAN4U1L6"/>
<dbReference type="InterPro" id="IPR015946">
    <property type="entry name" value="KH_dom-like_a/b"/>
</dbReference>
<dbReference type="Gene3D" id="3.30.300.20">
    <property type="match status" value="1"/>
</dbReference>
<dbReference type="InterPro" id="IPR019904">
    <property type="entry name" value="Peroxiredoxin_OsmC"/>
</dbReference>
<evidence type="ECO:0000313" key="2">
    <source>
        <dbReference type="Proteomes" id="UP000321287"/>
    </source>
</evidence>
<dbReference type="InterPro" id="IPR052707">
    <property type="entry name" value="OsmC_Ohr_Peroxiredoxin"/>
</dbReference>
<dbReference type="Proteomes" id="UP000321287">
    <property type="component" value="Unassembled WGS sequence"/>
</dbReference>
<dbReference type="NCBIfam" id="TIGR03562">
    <property type="entry name" value="osmo_induc_OsmC"/>
    <property type="match status" value="1"/>
</dbReference>
<organism evidence="1 2">
    <name type="scientific">Asaia bogorensis NBRC 16594</name>
    <dbReference type="NCBI Taxonomy" id="1231624"/>
    <lineage>
        <taxon>Bacteria</taxon>
        <taxon>Pseudomonadati</taxon>
        <taxon>Pseudomonadota</taxon>
        <taxon>Alphaproteobacteria</taxon>
        <taxon>Acetobacterales</taxon>
        <taxon>Acetobacteraceae</taxon>
        <taxon>Asaia</taxon>
    </lineage>
</organism>
<dbReference type="GO" id="GO:0004601">
    <property type="term" value="F:peroxidase activity"/>
    <property type="evidence" value="ECO:0007669"/>
    <property type="project" value="InterPro"/>
</dbReference>
<evidence type="ECO:0000313" key="1">
    <source>
        <dbReference type="EMBL" id="GEL52649.1"/>
    </source>
</evidence>
<dbReference type="EMBL" id="BJVS01000001">
    <property type="protein sequence ID" value="GEL52649.1"/>
    <property type="molecule type" value="Genomic_DNA"/>
</dbReference>
<dbReference type="InterPro" id="IPR036102">
    <property type="entry name" value="OsmC/Ohrsf"/>
</dbReference>
<dbReference type="PANTHER" id="PTHR42830">
    <property type="entry name" value="OSMOTICALLY INDUCIBLE FAMILY PROTEIN"/>
    <property type="match status" value="1"/>
</dbReference>